<accession>A0A1Q3BPC1</accession>
<sequence length="328" mass="37575">KTIILTKTQFTEGSFPVRYLSLPLITKRLSKQDCMTLIAKIMARVNSWVSNSLSFAGRLLLVKSTLASMQVFCSAFLLPVHVTKECERLLRRFLWGGHGLSTKASKVKWSQVCKPFQEGGLGIKEFLVKNPSLWMLPSTGLYSWTWRNILRMSTALNHLVYECGKGDKFSLWFDPWLSGASIHALYGRQVIYDAAMTGTELVKDVLRNDQWCWPQTSRELIEIQQRVQCIPISGRSDRICWQTSGQSFSTKRAWQAIRSKDASATWHKFVWHPYQIPKHSFCLWLAILGAHKTLDKLLCIGIIQTAQCIFSCGMEESRDHLLFQCPYT</sequence>
<evidence type="ECO:0000259" key="1">
    <source>
        <dbReference type="Pfam" id="PF13966"/>
    </source>
</evidence>
<dbReference type="EMBL" id="BDDD01000745">
    <property type="protein sequence ID" value="GAV69714.1"/>
    <property type="molecule type" value="Genomic_DNA"/>
</dbReference>
<evidence type="ECO:0000313" key="3">
    <source>
        <dbReference type="Proteomes" id="UP000187406"/>
    </source>
</evidence>
<proteinExistence type="predicted"/>
<feature type="domain" description="Reverse transcriptase zinc-binding" evidence="1">
    <location>
        <begin position="248"/>
        <end position="328"/>
    </location>
</feature>
<dbReference type="Pfam" id="PF13966">
    <property type="entry name" value="zf-RVT"/>
    <property type="match status" value="1"/>
</dbReference>
<protein>
    <submittedName>
        <fullName evidence="2">Zf-RVT domain-containing protein</fullName>
    </submittedName>
</protein>
<keyword evidence="3" id="KW-1185">Reference proteome</keyword>
<evidence type="ECO:0000313" key="2">
    <source>
        <dbReference type="EMBL" id="GAV69714.1"/>
    </source>
</evidence>
<reference evidence="3" key="1">
    <citation type="submission" date="2016-04" db="EMBL/GenBank/DDBJ databases">
        <title>Cephalotus genome sequencing.</title>
        <authorList>
            <person name="Fukushima K."/>
            <person name="Hasebe M."/>
            <person name="Fang X."/>
        </authorList>
    </citation>
    <scope>NUCLEOTIDE SEQUENCE [LARGE SCALE GENOMIC DNA]</scope>
    <source>
        <strain evidence="3">cv. St1</strain>
    </source>
</reference>
<dbReference type="AlphaFoldDB" id="A0A1Q3BPC1"/>
<name>A0A1Q3BPC1_CEPFO</name>
<dbReference type="STRING" id="3775.A0A1Q3BPC1"/>
<dbReference type="PANTHER" id="PTHR33116:SF78">
    <property type="entry name" value="OS12G0587133 PROTEIN"/>
    <property type="match status" value="1"/>
</dbReference>
<dbReference type="Proteomes" id="UP000187406">
    <property type="component" value="Unassembled WGS sequence"/>
</dbReference>
<dbReference type="OrthoDB" id="695518at2759"/>
<organism evidence="2 3">
    <name type="scientific">Cephalotus follicularis</name>
    <name type="common">Albany pitcher plant</name>
    <dbReference type="NCBI Taxonomy" id="3775"/>
    <lineage>
        <taxon>Eukaryota</taxon>
        <taxon>Viridiplantae</taxon>
        <taxon>Streptophyta</taxon>
        <taxon>Embryophyta</taxon>
        <taxon>Tracheophyta</taxon>
        <taxon>Spermatophyta</taxon>
        <taxon>Magnoliopsida</taxon>
        <taxon>eudicotyledons</taxon>
        <taxon>Gunneridae</taxon>
        <taxon>Pentapetalae</taxon>
        <taxon>rosids</taxon>
        <taxon>fabids</taxon>
        <taxon>Oxalidales</taxon>
        <taxon>Cephalotaceae</taxon>
        <taxon>Cephalotus</taxon>
    </lineage>
</organism>
<dbReference type="PANTHER" id="PTHR33116">
    <property type="entry name" value="REVERSE TRANSCRIPTASE ZINC-BINDING DOMAIN-CONTAINING PROTEIN-RELATED-RELATED"/>
    <property type="match status" value="1"/>
</dbReference>
<comment type="caution">
    <text evidence="2">The sequence shown here is derived from an EMBL/GenBank/DDBJ whole genome shotgun (WGS) entry which is preliminary data.</text>
</comment>
<dbReference type="InParanoid" id="A0A1Q3BPC1"/>
<feature type="non-terminal residue" evidence="2">
    <location>
        <position position="1"/>
    </location>
</feature>
<gene>
    <name evidence="2" type="ORF">CFOL_v3_13215</name>
</gene>
<feature type="non-terminal residue" evidence="2">
    <location>
        <position position="328"/>
    </location>
</feature>
<dbReference type="InterPro" id="IPR026960">
    <property type="entry name" value="RVT-Znf"/>
</dbReference>